<evidence type="ECO:0000256" key="5">
    <source>
        <dbReference type="SAM" id="MobiDB-lite"/>
    </source>
</evidence>
<evidence type="ECO:0000256" key="3">
    <source>
        <dbReference type="ARBA" id="ARBA00023054"/>
    </source>
</evidence>
<proteinExistence type="predicted"/>
<keyword evidence="2" id="KW-0333">Golgi apparatus</keyword>
<dbReference type="OrthoDB" id="74178at2759"/>
<dbReference type="Pfam" id="PF12325">
    <property type="entry name" value="TMF_TATA_bd"/>
    <property type="match status" value="1"/>
</dbReference>
<evidence type="ECO:0000313" key="7">
    <source>
        <dbReference type="EMBL" id="QPG99200.1"/>
    </source>
</evidence>
<keyword evidence="8" id="KW-1185">Reference proteome</keyword>
<comment type="subcellular location">
    <subcellularLocation>
        <location evidence="1">Golgi apparatus</location>
    </subcellularLocation>
</comment>
<feature type="compositionally biased region" description="Basic and acidic residues" evidence="5">
    <location>
        <begin position="435"/>
        <end position="452"/>
    </location>
</feature>
<evidence type="ECO:0000313" key="8">
    <source>
        <dbReference type="Proteomes" id="UP000594364"/>
    </source>
</evidence>
<evidence type="ECO:0000256" key="2">
    <source>
        <dbReference type="ARBA" id="ARBA00023034"/>
    </source>
</evidence>
<dbReference type="Pfam" id="PF12329">
    <property type="entry name" value="TMF_DNA_bd"/>
    <property type="match status" value="1"/>
</dbReference>
<feature type="compositionally biased region" description="Low complexity" evidence="5">
    <location>
        <begin position="77"/>
        <end position="95"/>
    </location>
</feature>
<dbReference type="InterPro" id="IPR022091">
    <property type="entry name" value="TMF_TATA-bd"/>
</dbReference>
<evidence type="ECO:0000256" key="1">
    <source>
        <dbReference type="ARBA" id="ARBA00004555"/>
    </source>
</evidence>
<feature type="region of interest" description="Disordered" evidence="5">
    <location>
        <begin position="402"/>
        <end position="452"/>
    </location>
</feature>
<feature type="compositionally biased region" description="Polar residues" evidence="5">
    <location>
        <begin position="119"/>
        <end position="130"/>
    </location>
</feature>
<feature type="compositionally biased region" description="Low complexity" evidence="5">
    <location>
        <begin position="41"/>
        <end position="53"/>
    </location>
</feature>
<feature type="compositionally biased region" description="Basic and acidic residues" evidence="5">
    <location>
        <begin position="402"/>
        <end position="428"/>
    </location>
</feature>
<reference evidence="7 8" key="1">
    <citation type="journal article" date="2018" name="PLoS Genet.">
        <title>Repeat elements organise 3D genome structure and mediate transcription in the filamentous fungus Epichloe festucae.</title>
        <authorList>
            <person name="Winter D.J."/>
            <person name="Ganley A.R.D."/>
            <person name="Young C.A."/>
            <person name="Liachko I."/>
            <person name="Schardl C.L."/>
            <person name="Dupont P.Y."/>
            <person name="Berry D."/>
            <person name="Ram A."/>
            <person name="Scott B."/>
            <person name="Cox M.P."/>
        </authorList>
    </citation>
    <scope>NUCLEOTIDE SEQUENCE [LARGE SCALE GENOMIC DNA]</scope>
    <source>
        <strain evidence="7 8">Fl1</strain>
    </source>
</reference>
<protein>
    <recommendedName>
        <fullName evidence="6">TATA element modulatory factor 1 TATA binding domain-containing protein</fullName>
    </recommendedName>
</protein>
<accession>A0A7S9KRE2</accession>
<dbReference type="GO" id="GO:0005794">
    <property type="term" value="C:Golgi apparatus"/>
    <property type="evidence" value="ECO:0007669"/>
    <property type="project" value="UniProtKB-SubCell"/>
</dbReference>
<dbReference type="EMBL" id="CP031387">
    <property type="protein sequence ID" value="QPG99200.1"/>
    <property type="molecule type" value="Genomic_DNA"/>
</dbReference>
<dbReference type="AlphaFoldDB" id="A0A7S9KRE2"/>
<evidence type="ECO:0000256" key="4">
    <source>
        <dbReference type="SAM" id="Coils"/>
    </source>
</evidence>
<feature type="compositionally biased region" description="Basic and acidic residues" evidence="5">
    <location>
        <begin position="228"/>
        <end position="246"/>
    </location>
</feature>
<feature type="region of interest" description="Disordered" evidence="5">
    <location>
        <begin position="25"/>
        <end position="246"/>
    </location>
</feature>
<dbReference type="Proteomes" id="UP000594364">
    <property type="component" value="Chromosome 3"/>
</dbReference>
<feature type="region of interest" description="Disordered" evidence="5">
    <location>
        <begin position="604"/>
        <end position="752"/>
    </location>
</feature>
<dbReference type="InterPro" id="IPR022092">
    <property type="entry name" value="TMF_DNA-bd"/>
</dbReference>
<feature type="compositionally biased region" description="Basic and acidic residues" evidence="5">
    <location>
        <begin position="605"/>
        <end position="632"/>
    </location>
</feature>
<feature type="domain" description="TATA element modulatory factor 1 TATA binding" evidence="6">
    <location>
        <begin position="759"/>
        <end position="872"/>
    </location>
</feature>
<dbReference type="PANTHER" id="PTHR46515">
    <property type="entry name" value="TATA ELEMENT MODULATORY FACTOR TMF1"/>
    <property type="match status" value="1"/>
</dbReference>
<name>A0A7S9KRE2_EPIFF</name>
<feature type="coiled-coil region" evidence="4">
    <location>
        <begin position="772"/>
        <end position="820"/>
    </location>
</feature>
<keyword evidence="3 4" id="KW-0175">Coiled coil</keyword>
<dbReference type="PANTHER" id="PTHR46515:SF1">
    <property type="entry name" value="TATA ELEMENT MODULATORY FACTOR"/>
    <property type="match status" value="1"/>
</dbReference>
<dbReference type="InterPro" id="IPR052602">
    <property type="entry name" value="Growth_transcription_reg"/>
</dbReference>
<evidence type="ECO:0000259" key="6">
    <source>
        <dbReference type="Pfam" id="PF12325"/>
    </source>
</evidence>
<feature type="compositionally biased region" description="Polar residues" evidence="5">
    <location>
        <begin position="59"/>
        <end position="70"/>
    </location>
</feature>
<organism evidence="7 8">
    <name type="scientific">Epichloe festucae (strain Fl1)</name>
    <dbReference type="NCBI Taxonomy" id="877507"/>
    <lineage>
        <taxon>Eukaryota</taxon>
        <taxon>Fungi</taxon>
        <taxon>Dikarya</taxon>
        <taxon>Ascomycota</taxon>
        <taxon>Pezizomycotina</taxon>
        <taxon>Sordariomycetes</taxon>
        <taxon>Hypocreomycetidae</taxon>
        <taxon>Hypocreales</taxon>
        <taxon>Clavicipitaceae</taxon>
        <taxon>Epichloe</taxon>
    </lineage>
</organism>
<gene>
    <name evidence="7" type="ORF">C2857_001181</name>
</gene>
<sequence>MAAPGKPSKWGSFLSQAVAGVESRLDNMLAEPDEAQSQKPAAASAASASSSAAPRVSEAITTTAKQSSQQPAPPATSGASKSNSRSSSRSGVNGRLQARLARAMAGKANASGTAGRGTLSPTSSTDQISRPSIEEKSTDKQFLKEQDEATSKLEAEGIDVCSITEPPESLLADTIEAAPTEAPKPIQNATTTEAASGKTSTLDHVSQASEGSEGAKISADEDSASTQPDDKSELVRELQELKDRQQEEIREYTERIDSLQSKLQYLSKTATDAARKAASSALPGSPEQKLAAKDEKIALLMEEGQKLSSNEHKLRSTIKKLRALIGEHEKQVADLKTNRDRAISDAEALRARLDGPEEVERRWDEANRATAALQAEIESLKKENSKKDDAYRRLDQEWKKKTEQAECSHREAMNKALAAERQKQKSLEDLNSSLRTEKETVAEQARQDEIEWREKLERANERGRKTAEELKAELQAVEGKLEAMRVAAEEASSGTGGEAQVKMFRQIETLQSQYASARENWQGIEASLIAKSANLEKERDEAQRRESEMRKKARDAAVRLRHLEDELQDVQPSLASARQELNFCRDEMAELQASYKSCQASLAEARQEVERLKQQGVTDKEDSVEAERRQWVDEVAGATNRGHQSRPESPLVSISRTFSSDLLGLSGPSKSRRSHTPGSISENSPADIMSPTRRATSQTPIRTREPSYAGSGAPPTPFSPFETPSETGHFPSLVSAERDSGALETIPSSPRHVAQDMVSVSTVAAGPSVQLVERMSAAIRRLEAEKVTAKEEMARVCGQRNEARRDLVALMKEIEETKAAASRVPQLEQEVANLDSRYQTTLEMLGEKSELVEELKADVEDVKTMYRELVERTVK</sequence>
<dbReference type="GO" id="GO:0005783">
    <property type="term" value="C:endoplasmic reticulum"/>
    <property type="evidence" value="ECO:0007669"/>
    <property type="project" value="TreeGrafter"/>
</dbReference>
<feature type="compositionally biased region" description="Basic and acidic residues" evidence="5">
    <location>
        <begin position="132"/>
        <end position="155"/>
    </location>
</feature>
<feature type="compositionally biased region" description="Polar residues" evidence="5">
    <location>
        <begin position="187"/>
        <end position="210"/>
    </location>
</feature>